<dbReference type="InterPro" id="IPR000515">
    <property type="entry name" value="MetI-like"/>
</dbReference>
<dbReference type="Pfam" id="PF00528">
    <property type="entry name" value="BPD_transp_1"/>
    <property type="match status" value="1"/>
</dbReference>
<dbReference type="GO" id="GO:0055085">
    <property type="term" value="P:transmembrane transport"/>
    <property type="evidence" value="ECO:0007669"/>
    <property type="project" value="InterPro"/>
</dbReference>
<feature type="transmembrane region" description="Helical" evidence="8">
    <location>
        <begin position="137"/>
        <end position="164"/>
    </location>
</feature>
<evidence type="ECO:0000259" key="9">
    <source>
        <dbReference type="PROSITE" id="PS50928"/>
    </source>
</evidence>
<proteinExistence type="inferred from homology"/>
<organism evidence="10 11">
    <name type="scientific">Enhydrobacter aerosaccus</name>
    <dbReference type="NCBI Taxonomy" id="225324"/>
    <lineage>
        <taxon>Bacteria</taxon>
        <taxon>Pseudomonadati</taxon>
        <taxon>Pseudomonadota</taxon>
        <taxon>Alphaproteobacteria</taxon>
        <taxon>Hyphomicrobiales</taxon>
        <taxon>Enhydrobacter</taxon>
    </lineage>
</organism>
<evidence type="ECO:0000256" key="5">
    <source>
        <dbReference type="ARBA" id="ARBA00022692"/>
    </source>
</evidence>
<keyword evidence="11" id="KW-1185">Reference proteome</keyword>
<dbReference type="OrthoDB" id="9815533at2"/>
<evidence type="ECO:0000256" key="7">
    <source>
        <dbReference type="ARBA" id="ARBA00023136"/>
    </source>
</evidence>
<comment type="subcellular location">
    <subcellularLocation>
        <location evidence="1">Cell inner membrane</location>
        <topology evidence="1">Multi-pass membrane protein</topology>
    </subcellularLocation>
    <subcellularLocation>
        <location evidence="8">Cell membrane</location>
        <topology evidence="8">Multi-pass membrane protein</topology>
    </subcellularLocation>
</comment>
<keyword evidence="2 8" id="KW-0813">Transport</keyword>
<dbReference type="RefSeq" id="WP_085934396.1">
    <property type="nucleotide sequence ID" value="NZ_FUWJ01000002.1"/>
</dbReference>
<comment type="similarity">
    <text evidence="8">Belongs to the binding-protein-dependent transport system permease family.</text>
</comment>
<dbReference type="CDD" id="cd06261">
    <property type="entry name" value="TM_PBP2"/>
    <property type="match status" value="1"/>
</dbReference>
<keyword evidence="4" id="KW-0997">Cell inner membrane</keyword>
<sequence length="294" mass="31280">MARTPHPIRKGIVLSAWALIEPIVVWSAPLLLVAPLVFLFVGAFTRSWDSRGLAGFSISGIVESFEIVRESIVFSWALALATAVITTAIAVPLAYACKSRDNRLGRLLTEMAVLPVVLPPLLLAMGLMLAYPVLQAGWIILLIAHVAQTLPFAMWPIVAALSVLDVATLDTAGRTLGASPLQRLMLVVLPNVWRSAATGAATSFVLSFSETGSSLFLGSAHYRPIGVVLVDTFLNLDQRLAAGATVLFTVCLLPALLLLELLLGFGGKRATSRTRPEPAALLTQSPILEPGGSR</sequence>
<name>A0A1T4PDK0_9HYPH</name>
<evidence type="ECO:0000313" key="11">
    <source>
        <dbReference type="Proteomes" id="UP000190092"/>
    </source>
</evidence>
<dbReference type="Gene3D" id="1.10.3720.10">
    <property type="entry name" value="MetI-like"/>
    <property type="match status" value="1"/>
</dbReference>
<protein>
    <submittedName>
        <fullName evidence="10">Putative spermidine/putrescine transport system permease protein</fullName>
    </submittedName>
</protein>
<gene>
    <name evidence="10" type="ORF">SAMN02745126_02749</name>
</gene>
<dbReference type="Proteomes" id="UP000190092">
    <property type="component" value="Unassembled WGS sequence"/>
</dbReference>
<evidence type="ECO:0000256" key="1">
    <source>
        <dbReference type="ARBA" id="ARBA00004429"/>
    </source>
</evidence>
<feature type="transmembrane region" description="Helical" evidence="8">
    <location>
        <begin position="12"/>
        <end position="41"/>
    </location>
</feature>
<feature type="transmembrane region" description="Helical" evidence="8">
    <location>
        <begin position="240"/>
        <end position="265"/>
    </location>
</feature>
<dbReference type="PANTHER" id="PTHR43357:SF4">
    <property type="entry name" value="INNER MEMBRANE ABC TRANSPORTER PERMEASE PROTEIN YDCV"/>
    <property type="match status" value="1"/>
</dbReference>
<dbReference type="GO" id="GO:0005886">
    <property type="term" value="C:plasma membrane"/>
    <property type="evidence" value="ECO:0007669"/>
    <property type="project" value="UniProtKB-SubCell"/>
</dbReference>
<keyword evidence="5 8" id="KW-0812">Transmembrane</keyword>
<evidence type="ECO:0000256" key="4">
    <source>
        <dbReference type="ARBA" id="ARBA00022519"/>
    </source>
</evidence>
<reference evidence="11" key="1">
    <citation type="submission" date="2017-02" db="EMBL/GenBank/DDBJ databases">
        <authorList>
            <person name="Varghese N."/>
            <person name="Submissions S."/>
        </authorList>
    </citation>
    <scope>NUCLEOTIDE SEQUENCE [LARGE SCALE GENOMIC DNA]</scope>
    <source>
        <strain evidence="11">ATCC 27094</strain>
    </source>
</reference>
<keyword evidence="3" id="KW-1003">Cell membrane</keyword>
<keyword evidence="6 8" id="KW-1133">Transmembrane helix</keyword>
<feature type="domain" description="ABC transmembrane type-1" evidence="9">
    <location>
        <begin position="72"/>
        <end position="258"/>
    </location>
</feature>
<evidence type="ECO:0000313" key="10">
    <source>
        <dbReference type="EMBL" id="SJZ89407.1"/>
    </source>
</evidence>
<evidence type="ECO:0000256" key="3">
    <source>
        <dbReference type="ARBA" id="ARBA00022475"/>
    </source>
</evidence>
<dbReference type="SUPFAM" id="SSF161098">
    <property type="entry name" value="MetI-like"/>
    <property type="match status" value="1"/>
</dbReference>
<dbReference type="EMBL" id="FUWJ01000002">
    <property type="protein sequence ID" value="SJZ89407.1"/>
    <property type="molecule type" value="Genomic_DNA"/>
</dbReference>
<evidence type="ECO:0000256" key="2">
    <source>
        <dbReference type="ARBA" id="ARBA00022448"/>
    </source>
</evidence>
<feature type="transmembrane region" description="Helical" evidence="8">
    <location>
        <begin position="107"/>
        <end position="131"/>
    </location>
</feature>
<keyword evidence="7 8" id="KW-0472">Membrane</keyword>
<dbReference type="AlphaFoldDB" id="A0A1T4PDK0"/>
<accession>A0A1T4PDK0</accession>
<dbReference type="PROSITE" id="PS50928">
    <property type="entry name" value="ABC_TM1"/>
    <property type="match status" value="1"/>
</dbReference>
<evidence type="ECO:0000256" key="8">
    <source>
        <dbReference type="RuleBase" id="RU363032"/>
    </source>
</evidence>
<dbReference type="PANTHER" id="PTHR43357">
    <property type="entry name" value="INNER MEMBRANE ABC TRANSPORTER PERMEASE PROTEIN YDCV"/>
    <property type="match status" value="1"/>
</dbReference>
<evidence type="ECO:0000256" key="6">
    <source>
        <dbReference type="ARBA" id="ARBA00022989"/>
    </source>
</evidence>
<dbReference type="InterPro" id="IPR035906">
    <property type="entry name" value="MetI-like_sf"/>
</dbReference>
<dbReference type="STRING" id="225324.SAMN02745126_02749"/>
<feature type="transmembrane region" description="Helical" evidence="8">
    <location>
        <begin position="73"/>
        <end position="95"/>
    </location>
</feature>